<dbReference type="GO" id="GO:1901982">
    <property type="term" value="F:maltose binding"/>
    <property type="evidence" value="ECO:0007669"/>
    <property type="project" value="TreeGrafter"/>
</dbReference>
<evidence type="ECO:0000256" key="3">
    <source>
        <dbReference type="ARBA" id="ARBA00022729"/>
    </source>
</evidence>
<sequence>MFKVKPFIFVSFLTAIITLSACSSGDSSGEDEAGDNTIQVWTMSEGLDDFVTDFEEESGITVDVQSIPWDSAHDKLLTAVASGKGPDVLQIGTTWVAEFAEADTFMDISEYIDDYENLAPDNFYDSAIGTTEFDGKTIGIPWYVDTRALFYRTDILEEVGYPNGPETWDDMIDASRKLADRGEDQYAIDLPTTDPQFPFILAWEHGWNYDIDKGAESFDSENFKEAIELHHLFYEEGLSQMGEGKEFFQAFSDGSKPMFFSGPWDIGTIKDRAPEIEGKWNVKVMPTAENNKSMMGGAHLSVFANSEKVDQSLEFINWMADPETQVKWYETKSELPANKEAWQDPVLANDGLVSTFGEQLESTQPLPLIPEYERLGNEILNVLEEINRGGADIDQSLEEFQVEASKILSK</sequence>
<gene>
    <name evidence="5" type="ORF">DLJ74_19495</name>
</gene>
<dbReference type="CDD" id="cd14747">
    <property type="entry name" value="PBP2_MalE"/>
    <property type="match status" value="1"/>
</dbReference>
<evidence type="ECO:0000256" key="4">
    <source>
        <dbReference type="SAM" id="SignalP"/>
    </source>
</evidence>
<name>A0A317KT16_9BACI</name>
<feature type="signal peptide" evidence="4">
    <location>
        <begin position="1"/>
        <end position="21"/>
    </location>
</feature>
<dbReference type="GO" id="GO:0015768">
    <property type="term" value="P:maltose transport"/>
    <property type="evidence" value="ECO:0007669"/>
    <property type="project" value="TreeGrafter"/>
</dbReference>
<reference evidence="5 6" key="1">
    <citation type="submission" date="2018-05" db="EMBL/GenBank/DDBJ databases">
        <title>Genomic analysis of Gracilibacillus dipsosauri DD1 reveals novel features of a salt-tolerant amylase.</title>
        <authorList>
            <person name="Deutch C.E."/>
            <person name="Yang S."/>
        </authorList>
    </citation>
    <scope>NUCLEOTIDE SEQUENCE [LARGE SCALE GENOMIC DNA]</scope>
    <source>
        <strain evidence="5 6">DD1</strain>
    </source>
</reference>
<protein>
    <submittedName>
        <fullName evidence="5">ABC transporter substrate-binding protein</fullName>
    </submittedName>
</protein>
<evidence type="ECO:0000313" key="5">
    <source>
        <dbReference type="EMBL" id="PWU66607.1"/>
    </source>
</evidence>
<dbReference type="OrthoDB" id="9808332at2"/>
<comment type="caution">
    <text evidence="5">The sequence shown here is derived from an EMBL/GenBank/DDBJ whole genome shotgun (WGS) entry which is preliminary data.</text>
</comment>
<dbReference type="Proteomes" id="UP000245624">
    <property type="component" value="Unassembled WGS sequence"/>
</dbReference>
<evidence type="ECO:0000256" key="2">
    <source>
        <dbReference type="ARBA" id="ARBA00022448"/>
    </source>
</evidence>
<keyword evidence="3 4" id="KW-0732">Signal</keyword>
<dbReference type="PROSITE" id="PS51257">
    <property type="entry name" value="PROKAR_LIPOPROTEIN"/>
    <property type="match status" value="1"/>
</dbReference>
<evidence type="ECO:0000313" key="6">
    <source>
        <dbReference type="Proteomes" id="UP000245624"/>
    </source>
</evidence>
<dbReference type="Pfam" id="PF13416">
    <property type="entry name" value="SBP_bac_8"/>
    <property type="match status" value="1"/>
</dbReference>
<accession>A0A317KT16</accession>
<dbReference type="EMBL" id="QGTD01000021">
    <property type="protein sequence ID" value="PWU66607.1"/>
    <property type="molecule type" value="Genomic_DNA"/>
</dbReference>
<feature type="chain" id="PRO_5039165792" evidence="4">
    <location>
        <begin position="22"/>
        <end position="410"/>
    </location>
</feature>
<dbReference type="PANTHER" id="PTHR30061:SF50">
    <property type="entry name" value="MALTOSE_MALTODEXTRIN-BINDING PERIPLASMIC PROTEIN"/>
    <property type="match status" value="1"/>
</dbReference>
<dbReference type="Gene3D" id="3.40.190.10">
    <property type="entry name" value="Periplasmic binding protein-like II"/>
    <property type="match status" value="2"/>
</dbReference>
<dbReference type="GO" id="GO:0055052">
    <property type="term" value="C:ATP-binding cassette (ABC) transporter complex, substrate-binding subunit-containing"/>
    <property type="evidence" value="ECO:0007669"/>
    <property type="project" value="TreeGrafter"/>
</dbReference>
<proteinExistence type="inferred from homology"/>
<dbReference type="PANTHER" id="PTHR30061">
    <property type="entry name" value="MALTOSE-BINDING PERIPLASMIC PROTEIN"/>
    <property type="match status" value="1"/>
</dbReference>
<dbReference type="GO" id="GO:0042956">
    <property type="term" value="P:maltodextrin transmembrane transport"/>
    <property type="evidence" value="ECO:0007669"/>
    <property type="project" value="TreeGrafter"/>
</dbReference>
<evidence type="ECO:0000256" key="1">
    <source>
        <dbReference type="ARBA" id="ARBA00008520"/>
    </source>
</evidence>
<comment type="similarity">
    <text evidence="1">Belongs to the bacterial solute-binding protein 1 family.</text>
</comment>
<dbReference type="AlphaFoldDB" id="A0A317KT16"/>
<keyword evidence="2" id="KW-0813">Transport</keyword>
<dbReference type="SUPFAM" id="SSF53850">
    <property type="entry name" value="Periplasmic binding protein-like II"/>
    <property type="match status" value="1"/>
</dbReference>
<dbReference type="InterPro" id="IPR006059">
    <property type="entry name" value="SBP"/>
</dbReference>
<dbReference type="RefSeq" id="WP_109985740.1">
    <property type="nucleotide sequence ID" value="NZ_QGTD01000021.1"/>
</dbReference>
<organism evidence="5 6">
    <name type="scientific">Gracilibacillus dipsosauri</name>
    <dbReference type="NCBI Taxonomy" id="178340"/>
    <lineage>
        <taxon>Bacteria</taxon>
        <taxon>Bacillati</taxon>
        <taxon>Bacillota</taxon>
        <taxon>Bacilli</taxon>
        <taxon>Bacillales</taxon>
        <taxon>Bacillaceae</taxon>
        <taxon>Gracilibacillus</taxon>
    </lineage>
</organism>
<keyword evidence="6" id="KW-1185">Reference proteome</keyword>